<accession>A7IHI7</accession>
<keyword evidence="3" id="KW-1185">Reference proteome</keyword>
<evidence type="ECO:0000256" key="1">
    <source>
        <dbReference type="SAM" id="MobiDB-lite"/>
    </source>
</evidence>
<organism evidence="2 3">
    <name type="scientific">Xanthobacter autotrophicus (strain ATCC BAA-1158 / Py2)</name>
    <dbReference type="NCBI Taxonomy" id="78245"/>
    <lineage>
        <taxon>Bacteria</taxon>
        <taxon>Pseudomonadati</taxon>
        <taxon>Pseudomonadota</taxon>
        <taxon>Alphaproteobacteria</taxon>
        <taxon>Hyphomicrobiales</taxon>
        <taxon>Xanthobacteraceae</taxon>
        <taxon>Xanthobacter</taxon>
    </lineage>
</organism>
<name>A7IHI7_XANP2</name>
<evidence type="ECO:0000313" key="3">
    <source>
        <dbReference type="Proteomes" id="UP000002417"/>
    </source>
</evidence>
<gene>
    <name evidence="2" type="ordered locus">Xaut_2237</name>
</gene>
<feature type="region of interest" description="Disordered" evidence="1">
    <location>
        <begin position="101"/>
        <end position="146"/>
    </location>
</feature>
<sequence>MIFESMSKGMKWVIPLRKSEKKRNNFRDLIGDVKKSHLTACVMRYIMSAKSAKAKKVADKRARAMNYLYDVLKIDPSDFASEIPKHGGVEKLARAAAAAKKSPLSTSDAATNKKRSSASSGTFSKPRAKSAPIGKSPFPSGRTPRVVSVNDNWPQVTLRVDPSLNDVLLEADDGARIELIVVKKPNGFDVKKVLKIAKKSAA</sequence>
<dbReference type="Proteomes" id="UP000002417">
    <property type="component" value="Chromosome"/>
</dbReference>
<dbReference type="HOGENOM" id="CLU_1354160_0_0_5"/>
<evidence type="ECO:0000313" key="2">
    <source>
        <dbReference type="EMBL" id="ABS67480.1"/>
    </source>
</evidence>
<reference evidence="2 3" key="1">
    <citation type="submission" date="2007-07" db="EMBL/GenBank/DDBJ databases">
        <title>Complete sequence of chromosome of Xanthobacter autotrophicus Py2.</title>
        <authorList>
            <consortium name="US DOE Joint Genome Institute"/>
            <person name="Copeland A."/>
            <person name="Lucas S."/>
            <person name="Lapidus A."/>
            <person name="Barry K."/>
            <person name="Glavina del Rio T."/>
            <person name="Hammon N."/>
            <person name="Israni S."/>
            <person name="Dalin E."/>
            <person name="Tice H."/>
            <person name="Pitluck S."/>
            <person name="Sims D."/>
            <person name="Brettin T."/>
            <person name="Bruce D."/>
            <person name="Detter J.C."/>
            <person name="Han C."/>
            <person name="Tapia R."/>
            <person name="Brainard J."/>
            <person name="Schmutz J."/>
            <person name="Larimer F."/>
            <person name="Land M."/>
            <person name="Hauser L."/>
            <person name="Kyrpides N."/>
            <person name="Kim E."/>
            <person name="Ensigns S.A."/>
            <person name="Richardson P."/>
        </authorList>
    </citation>
    <scope>NUCLEOTIDE SEQUENCE [LARGE SCALE GENOMIC DNA]</scope>
    <source>
        <strain evidence="3">ATCC BAA-1158 / Py2</strain>
    </source>
</reference>
<proteinExistence type="predicted"/>
<protein>
    <submittedName>
        <fullName evidence="2">Uncharacterized protein</fullName>
    </submittedName>
</protein>
<dbReference type="EMBL" id="CP000781">
    <property type="protein sequence ID" value="ABS67480.1"/>
    <property type="molecule type" value="Genomic_DNA"/>
</dbReference>
<dbReference type="KEGG" id="xau:Xaut_2237"/>
<dbReference type="AlphaFoldDB" id="A7IHI7"/>